<reference evidence="3" key="1">
    <citation type="submission" date="2020-05" db="EMBL/GenBank/DDBJ databases">
        <title>Phylogenomic resolution of chytrid fungi.</title>
        <authorList>
            <person name="Stajich J.E."/>
            <person name="Amses K."/>
            <person name="Simmons R."/>
            <person name="Seto K."/>
            <person name="Myers J."/>
            <person name="Bonds A."/>
            <person name="Quandt C.A."/>
            <person name="Barry K."/>
            <person name="Liu P."/>
            <person name="Grigoriev I."/>
            <person name="Longcore J.E."/>
            <person name="James T.Y."/>
        </authorList>
    </citation>
    <scope>NUCLEOTIDE SEQUENCE</scope>
    <source>
        <strain evidence="3">JEL0476</strain>
    </source>
</reference>
<keyword evidence="1" id="KW-1133">Transmembrane helix</keyword>
<dbReference type="AlphaFoldDB" id="A0AAD5TXE7"/>
<keyword evidence="1" id="KW-0812">Transmembrane</keyword>
<evidence type="ECO:0000313" key="3">
    <source>
        <dbReference type="EMBL" id="KAJ3214422.1"/>
    </source>
</evidence>
<accession>A0AAD5TXE7</accession>
<feature type="domain" description="DUF3533" evidence="2">
    <location>
        <begin position="148"/>
        <end position="383"/>
    </location>
</feature>
<keyword evidence="4" id="KW-1185">Reference proteome</keyword>
<dbReference type="InterPro" id="IPR022703">
    <property type="entry name" value="DUF3533"/>
</dbReference>
<dbReference type="EMBL" id="JADGJW010000621">
    <property type="protein sequence ID" value="KAJ3214422.1"/>
    <property type="molecule type" value="Genomic_DNA"/>
</dbReference>
<feature type="transmembrane region" description="Helical" evidence="1">
    <location>
        <begin position="358"/>
        <end position="381"/>
    </location>
</feature>
<protein>
    <recommendedName>
        <fullName evidence="2">DUF3533 domain-containing protein</fullName>
    </recommendedName>
</protein>
<keyword evidence="1" id="KW-0472">Membrane</keyword>
<feature type="transmembrane region" description="Helical" evidence="1">
    <location>
        <begin position="317"/>
        <end position="338"/>
    </location>
</feature>
<evidence type="ECO:0000313" key="4">
    <source>
        <dbReference type="Proteomes" id="UP001211065"/>
    </source>
</evidence>
<feature type="transmembrane region" description="Helical" evidence="1">
    <location>
        <begin position="76"/>
        <end position="101"/>
    </location>
</feature>
<dbReference type="Proteomes" id="UP001211065">
    <property type="component" value="Unassembled WGS sequence"/>
</dbReference>
<feature type="transmembrane region" description="Helical" evidence="1">
    <location>
        <begin position="287"/>
        <end position="305"/>
    </location>
</feature>
<comment type="caution">
    <text evidence="3">The sequence shown here is derived from an EMBL/GenBank/DDBJ whole genome shotgun (WGS) entry which is preliminary data.</text>
</comment>
<evidence type="ECO:0000259" key="2">
    <source>
        <dbReference type="Pfam" id="PF12051"/>
    </source>
</evidence>
<gene>
    <name evidence="3" type="ORF">HK099_006880</name>
</gene>
<name>A0AAD5TXE7_9FUNG</name>
<dbReference type="Pfam" id="PF12051">
    <property type="entry name" value="DUF3533"/>
    <property type="match status" value="1"/>
</dbReference>
<sequence length="384" mass="43349">MTNKIETNYTIEFGSTNQETANAENFDTKQTDVDINNDFLQKNNISECTDLESNHKIANENRNLNTTFVYLLKKRLLAYCNIFIQALFSGFLTSFFVWAYIGMSWDIDTKALNVAVSMERMFKTIIKKCNKLMKNKKEFTNPVHVAIVNATFLQATPALFEVYSVATTSTHQSREHLIKDIESNKIWSAFWIPTAYGDNINEKTNVAKIEYIHSGAKQWNTDKAVTQGMKTFEAKWRIAVGNALMEKLNKENNSTTPLSNFFIDGPVGLEYTDLHPIDKEGQNFSSFIGPIVLWVAALFGVTISCKVKQHDSKFKEGVARVICVILITGVNAACVAIVPMILPGGQFIGDTRLMSWMWLFYIGLCFSSIISCLMCVFGKIFGKK</sequence>
<organism evidence="3 4">
    <name type="scientific">Clydaea vesicula</name>
    <dbReference type="NCBI Taxonomy" id="447962"/>
    <lineage>
        <taxon>Eukaryota</taxon>
        <taxon>Fungi</taxon>
        <taxon>Fungi incertae sedis</taxon>
        <taxon>Chytridiomycota</taxon>
        <taxon>Chytridiomycota incertae sedis</taxon>
        <taxon>Chytridiomycetes</taxon>
        <taxon>Lobulomycetales</taxon>
        <taxon>Lobulomycetaceae</taxon>
        <taxon>Clydaea</taxon>
    </lineage>
</organism>
<proteinExistence type="predicted"/>
<evidence type="ECO:0000256" key="1">
    <source>
        <dbReference type="SAM" id="Phobius"/>
    </source>
</evidence>